<keyword evidence="11" id="KW-0812">Transmembrane</keyword>
<keyword evidence="15" id="KW-0408">Iron</keyword>
<evidence type="ECO:0000256" key="11">
    <source>
        <dbReference type="ARBA" id="ARBA00022692"/>
    </source>
</evidence>
<evidence type="ECO:0000256" key="20">
    <source>
        <dbReference type="ARBA" id="ARBA00030800"/>
    </source>
</evidence>
<dbReference type="EMBL" id="JBHSBB010000010">
    <property type="protein sequence ID" value="MFC4032361.1"/>
    <property type="molecule type" value="Genomic_DNA"/>
</dbReference>
<keyword evidence="13 22" id="KW-0418">Kinase</keyword>
<dbReference type="Pfam" id="PF02518">
    <property type="entry name" value="HATPase_c"/>
    <property type="match status" value="1"/>
</dbReference>
<evidence type="ECO:0000313" key="22">
    <source>
        <dbReference type="EMBL" id="MFC4032361.1"/>
    </source>
</evidence>
<comment type="function">
    <text evidence="19">Member of the two-component regulatory system NreB/NreC involved in the control of dissimilatory nitrate/nitrite reduction in response to oxygen. NreB functions as a direct oxygen sensor histidine kinase which is autophosphorylated, in the absence of oxygen, probably at the conserved histidine residue, and transfers its phosphate group probably to a conserved aspartate residue of NreC. NreB/NreC activates the expression of the nitrate (narGHJI) and nitrite (nir) reductase operons, as well as the putative nitrate transporter gene narT.</text>
</comment>
<keyword evidence="14" id="KW-1133">Transmembrane helix</keyword>
<protein>
    <recommendedName>
        <fullName evidence="6">Oxygen sensor histidine kinase NreB</fullName>
        <ecNumber evidence="5">2.7.13.3</ecNumber>
    </recommendedName>
    <alternativeName>
        <fullName evidence="20">Nitrogen regulation protein B</fullName>
    </alternativeName>
</protein>
<dbReference type="SMART" id="SM00387">
    <property type="entry name" value="HATPase_c"/>
    <property type="match status" value="1"/>
</dbReference>
<dbReference type="InterPro" id="IPR003594">
    <property type="entry name" value="HATPase_dom"/>
</dbReference>
<dbReference type="InterPro" id="IPR011712">
    <property type="entry name" value="Sig_transdc_His_kin_sub3_dim/P"/>
</dbReference>
<evidence type="ECO:0000256" key="10">
    <source>
        <dbReference type="ARBA" id="ARBA00022679"/>
    </source>
</evidence>
<keyword evidence="16" id="KW-0902">Two-component regulatory system</keyword>
<keyword evidence="12" id="KW-0479">Metal-binding</keyword>
<evidence type="ECO:0000256" key="4">
    <source>
        <dbReference type="ARBA" id="ARBA00004651"/>
    </source>
</evidence>
<dbReference type="PRINTS" id="PR00344">
    <property type="entry name" value="BCTRLSENSOR"/>
</dbReference>
<comment type="cofactor">
    <cofactor evidence="2">
        <name>[4Fe-4S] cluster</name>
        <dbReference type="ChEBI" id="CHEBI:49883"/>
    </cofactor>
</comment>
<evidence type="ECO:0000313" key="23">
    <source>
        <dbReference type="Proteomes" id="UP001595765"/>
    </source>
</evidence>
<evidence type="ECO:0000256" key="6">
    <source>
        <dbReference type="ARBA" id="ARBA00017322"/>
    </source>
</evidence>
<gene>
    <name evidence="22" type="ORF">ACFO3J_12820</name>
</gene>
<sequence length="374" mass="40622">MARGAAIQAAIRVWGASTYRDASPEEIFTAGVNTLLADYETGLRAQGSTLVKDTPTWEDFRRQAAAVLAECALSLRGGGRGRGGAQSPAVSAAVPIPHHGVQMTELLRAGDLLKELTVRLLRGAVAGSQDPLGLMTEAVLALDRAVAAGEQRMARSYDVLLSDRIEWADLAYRRRIARDIHDHVGNGASLVHRHLELYDVLHSQDAATAHHKVTQARGVVTELLESIRRLVSDMRVQLPSARVGEAVKCFVESMDLLETSVDLQIEGDERWIPDEVGSEVFMVIRECLRNAFKHAHASRVTVRIEASRDDVRVEVQDDGRGFDTTSPKDGHGLASMAERVDALGGELAVLSRPGVGTRVQMSVPLMEALYEQAG</sequence>
<keyword evidence="10" id="KW-0808">Transferase</keyword>
<evidence type="ECO:0000256" key="7">
    <source>
        <dbReference type="ARBA" id="ARBA00022475"/>
    </source>
</evidence>
<organism evidence="22 23">
    <name type="scientific">Streptomyces polygonati</name>
    <dbReference type="NCBI Taxonomy" id="1617087"/>
    <lineage>
        <taxon>Bacteria</taxon>
        <taxon>Bacillati</taxon>
        <taxon>Actinomycetota</taxon>
        <taxon>Actinomycetes</taxon>
        <taxon>Kitasatosporales</taxon>
        <taxon>Streptomycetaceae</taxon>
        <taxon>Streptomyces</taxon>
    </lineage>
</organism>
<keyword evidence="17" id="KW-0411">Iron-sulfur</keyword>
<reference evidence="23" key="1">
    <citation type="journal article" date="2019" name="Int. J. Syst. Evol. Microbiol.">
        <title>The Global Catalogue of Microorganisms (GCM) 10K type strain sequencing project: providing services to taxonomists for standard genome sequencing and annotation.</title>
        <authorList>
            <consortium name="The Broad Institute Genomics Platform"/>
            <consortium name="The Broad Institute Genome Sequencing Center for Infectious Disease"/>
            <person name="Wu L."/>
            <person name="Ma J."/>
        </authorList>
    </citation>
    <scope>NUCLEOTIDE SEQUENCE [LARGE SCALE GENOMIC DNA]</scope>
    <source>
        <strain evidence="23">CGMCC 4.7237</strain>
    </source>
</reference>
<keyword evidence="7" id="KW-1003">Cell membrane</keyword>
<comment type="catalytic activity">
    <reaction evidence="1">
        <text>ATP + protein L-histidine = ADP + protein N-phospho-L-histidine.</text>
        <dbReference type="EC" id="2.7.13.3"/>
    </reaction>
</comment>
<comment type="subcellular location">
    <subcellularLocation>
        <location evidence="4">Cell membrane</location>
        <topology evidence="4">Multi-pass membrane protein</topology>
    </subcellularLocation>
    <subcellularLocation>
        <location evidence="3">Cytoplasm</location>
    </subcellularLocation>
</comment>
<feature type="domain" description="Histidine kinase" evidence="21">
    <location>
        <begin position="283"/>
        <end position="367"/>
    </location>
</feature>
<evidence type="ECO:0000256" key="5">
    <source>
        <dbReference type="ARBA" id="ARBA00012438"/>
    </source>
</evidence>
<evidence type="ECO:0000256" key="19">
    <source>
        <dbReference type="ARBA" id="ARBA00024827"/>
    </source>
</evidence>
<evidence type="ECO:0000256" key="8">
    <source>
        <dbReference type="ARBA" id="ARBA00022485"/>
    </source>
</evidence>
<keyword evidence="18" id="KW-0472">Membrane</keyword>
<dbReference type="Gene3D" id="3.30.565.10">
    <property type="entry name" value="Histidine kinase-like ATPase, C-terminal domain"/>
    <property type="match status" value="1"/>
</dbReference>
<dbReference type="PANTHER" id="PTHR24421:SF37">
    <property type="entry name" value="SENSOR HISTIDINE KINASE NARS"/>
    <property type="match status" value="1"/>
</dbReference>
<dbReference type="Pfam" id="PF07730">
    <property type="entry name" value="HisKA_3"/>
    <property type="match status" value="1"/>
</dbReference>
<dbReference type="PANTHER" id="PTHR24421">
    <property type="entry name" value="NITRATE/NITRITE SENSOR PROTEIN NARX-RELATED"/>
    <property type="match status" value="1"/>
</dbReference>
<evidence type="ECO:0000256" key="16">
    <source>
        <dbReference type="ARBA" id="ARBA00023012"/>
    </source>
</evidence>
<dbReference type="CDD" id="cd16917">
    <property type="entry name" value="HATPase_UhpB-NarQ-NarX-like"/>
    <property type="match status" value="1"/>
</dbReference>
<dbReference type="PROSITE" id="PS50109">
    <property type="entry name" value="HIS_KIN"/>
    <property type="match status" value="1"/>
</dbReference>
<dbReference type="GO" id="GO:0016301">
    <property type="term" value="F:kinase activity"/>
    <property type="evidence" value="ECO:0007669"/>
    <property type="project" value="UniProtKB-KW"/>
</dbReference>
<keyword evidence="23" id="KW-1185">Reference proteome</keyword>
<dbReference type="Gene3D" id="1.20.5.1930">
    <property type="match status" value="1"/>
</dbReference>
<dbReference type="EC" id="2.7.13.3" evidence="5"/>
<dbReference type="InterPro" id="IPR005467">
    <property type="entry name" value="His_kinase_dom"/>
</dbReference>
<dbReference type="InterPro" id="IPR036890">
    <property type="entry name" value="HATPase_C_sf"/>
</dbReference>
<evidence type="ECO:0000256" key="18">
    <source>
        <dbReference type="ARBA" id="ARBA00023136"/>
    </source>
</evidence>
<dbReference type="Proteomes" id="UP001595765">
    <property type="component" value="Unassembled WGS sequence"/>
</dbReference>
<evidence type="ECO:0000256" key="12">
    <source>
        <dbReference type="ARBA" id="ARBA00022723"/>
    </source>
</evidence>
<name>A0ABV8HL98_9ACTN</name>
<dbReference type="InterPro" id="IPR004358">
    <property type="entry name" value="Sig_transdc_His_kin-like_C"/>
</dbReference>
<dbReference type="RefSeq" id="WP_386429260.1">
    <property type="nucleotide sequence ID" value="NZ_JBHSBB010000010.1"/>
</dbReference>
<accession>A0ABV8HL98</accession>
<proteinExistence type="predicted"/>
<comment type="caution">
    <text evidence="22">The sequence shown here is derived from an EMBL/GenBank/DDBJ whole genome shotgun (WGS) entry which is preliminary data.</text>
</comment>
<evidence type="ECO:0000256" key="17">
    <source>
        <dbReference type="ARBA" id="ARBA00023014"/>
    </source>
</evidence>
<dbReference type="SUPFAM" id="SSF55874">
    <property type="entry name" value="ATPase domain of HSP90 chaperone/DNA topoisomerase II/histidine kinase"/>
    <property type="match status" value="1"/>
</dbReference>
<evidence type="ECO:0000256" key="2">
    <source>
        <dbReference type="ARBA" id="ARBA00001966"/>
    </source>
</evidence>
<evidence type="ECO:0000256" key="15">
    <source>
        <dbReference type="ARBA" id="ARBA00023004"/>
    </source>
</evidence>
<evidence type="ECO:0000256" key="13">
    <source>
        <dbReference type="ARBA" id="ARBA00022777"/>
    </source>
</evidence>
<keyword evidence="9" id="KW-0963">Cytoplasm</keyword>
<keyword evidence="8" id="KW-0004">4Fe-4S</keyword>
<evidence type="ECO:0000259" key="21">
    <source>
        <dbReference type="PROSITE" id="PS50109"/>
    </source>
</evidence>
<evidence type="ECO:0000256" key="14">
    <source>
        <dbReference type="ARBA" id="ARBA00022989"/>
    </source>
</evidence>
<evidence type="ECO:0000256" key="1">
    <source>
        <dbReference type="ARBA" id="ARBA00000085"/>
    </source>
</evidence>
<evidence type="ECO:0000256" key="3">
    <source>
        <dbReference type="ARBA" id="ARBA00004496"/>
    </source>
</evidence>
<evidence type="ECO:0000256" key="9">
    <source>
        <dbReference type="ARBA" id="ARBA00022490"/>
    </source>
</evidence>
<dbReference type="InterPro" id="IPR050482">
    <property type="entry name" value="Sensor_HK_TwoCompSys"/>
</dbReference>